<organism evidence="2 3">
    <name type="scientific">Phytophthora lilii</name>
    <dbReference type="NCBI Taxonomy" id="2077276"/>
    <lineage>
        <taxon>Eukaryota</taxon>
        <taxon>Sar</taxon>
        <taxon>Stramenopiles</taxon>
        <taxon>Oomycota</taxon>
        <taxon>Peronosporomycetes</taxon>
        <taxon>Peronosporales</taxon>
        <taxon>Peronosporaceae</taxon>
        <taxon>Phytophthora</taxon>
    </lineage>
</organism>
<comment type="caution">
    <text evidence="2">The sequence shown here is derived from an EMBL/GenBank/DDBJ whole genome shotgun (WGS) entry which is preliminary data.</text>
</comment>
<proteinExistence type="predicted"/>
<dbReference type="OrthoDB" id="94678at2759"/>
<dbReference type="EMBL" id="BSXW01000559">
    <property type="protein sequence ID" value="GMF25544.1"/>
    <property type="molecule type" value="Genomic_DNA"/>
</dbReference>
<feature type="region of interest" description="Disordered" evidence="1">
    <location>
        <begin position="367"/>
        <end position="414"/>
    </location>
</feature>
<evidence type="ECO:0000313" key="3">
    <source>
        <dbReference type="Proteomes" id="UP001165083"/>
    </source>
</evidence>
<evidence type="ECO:0000313" key="2">
    <source>
        <dbReference type="EMBL" id="GMF25544.1"/>
    </source>
</evidence>
<protein>
    <submittedName>
        <fullName evidence="2">Unnamed protein product</fullName>
    </submittedName>
</protein>
<dbReference type="Gene3D" id="3.90.70.80">
    <property type="match status" value="1"/>
</dbReference>
<feature type="compositionally biased region" description="Low complexity" evidence="1">
    <location>
        <begin position="367"/>
        <end position="383"/>
    </location>
</feature>
<evidence type="ECO:0000256" key="1">
    <source>
        <dbReference type="SAM" id="MobiDB-lite"/>
    </source>
</evidence>
<keyword evidence="3" id="KW-1185">Reference proteome</keyword>
<feature type="region of interest" description="Disordered" evidence="1">
    <location>
        <begin position="257"/>
        <end position="320"/>
    </location>
</feature>
<accession>A0A9W6TZA2</accession>
<feature type="compositionally biased region" description="Basic and acidic residues" evidence="1">
    <location>
        <begin position="289"/>
        <end position="309"/>
    </location>
</feature>
<sequence>MKKQGRLIEKQIESKRLTPDSVAMQQCMNLASTSKLTWNGNQVLHQCGLGAIATPATGNCQYYAVAMALLQREFSSEENGAAIENLAAKLKRGLVAASYHLFEEEFSSGIRQAFLSTLNTAAAPVPINQTAIELKAYLKELSQTTSKRNATIERRYWGNELTQRMMAEIIDGKIYVRASGLSKKESSALLTQRAGLKSSIQQELNESIQQGHCPIVILYQSEHYSWLRFKSGMNTDNCIDLQTPATPTDQLQLIPNRSQQVSGSTDKQEHQYSRNSSTSAAQPSILDLRSPEQREREEIEEFGGTRRQELQSFPTAGLRGLFPGKRRELRELNLADPVNVSKWIGQYEVSLETLTQWQQELQLEDSSSIYTTSTSPSSESTWSQADTEMAEPGQPEAEPLPPEQASGMGRFINQPSLHSRNLKQAWSALQAKWHHETVLPSLPGSTL</sequence>
<name>A0A9W6TZA2_9STRA</name>
<dbReference type="Proteomes" id="UP001165083">
    <property type="component" value="Unassembled WGS sequence"/>
</dbReference>
<reference evidence="2" key="1">
    <citation type="submission" date="2023-04" db="EMBL/GenBank/DDBJ databases">
        <title>Phytophthora lilii NBRC 32176.</title>
        <authorList>
            <person name="Ichikawa N."/>
            <person name="Sato H."/>
            <person name="Tonouchi N."/>
        </authorList>
    </citation>
    <scope>NUCLEOTIDE SEQUENCE</scope>
    <source>
        <strain evidence="2">NBRC 32176</strain>
    </source>
</reference>
<dbReference type="AlphaFoldDB" id="A0A9W6TZA2"/>
<feature type="compositionally biased region" description="Polar residues" evidence="1">
    <location>
        <begin position="273"/>
        <end position="282"/>
    </location>
</feature>
<gene>
    <name evidence="2" type="ORF">Plil01_001056100</name>
</gene>